<dbReference type="GO" id="GO:0046872">
    <property type="term" value="F:metal ion binding"/>
    <property type="evidence" value="ECO:0007669"/>
    <property type="project" value="UniProtKB-KW"/>
</dbReference>
<dbReference type="CDD" id="cd01335">
    <property type="entry name" value="Radical_SAM"/>
    <property type="match status" value="1"/>
</dbReference>
<accession>A0A7C0Y2A6</accession>
<dbReference type="GO" id="GO:0051536">
    <property type="term" value="F:iron-sulfur cluster binding"/>
    <property type="evidence" value="ECO:0007669"/>
    <property type="project" value="UniProtKB-KW"/>
</dbReference>
<evidence type="ECO:0000256" key="3">
    <source>
        <dbReference type="ARBA" id="ARBA00022723"/>
    </source>
</evidence>
<evidence type="ECO:0000313" key="7">
    <source>
        <dbReference type="EMBL" id="HDD43846.1"/>
    </source>
</evidence>
<comment type="caution">
    <text evidence="7">The sequence shown here is derived from an EMBL/GenBank/DDBJ whole genome shotgun (WGS) entry which is preliminary data.</text>
</comment>
<feature type="domain" description="Radical SAM core" evidence="6">
    <location>
        <begin position="36"/>
        <end position="252"/>
    </location>
</feature>
<gene>
    <name evidence="7" type="ORF">ENG63_03170</name>
</gene>
<dbReference type="AlphaFoldDB" id="A0A7C0Y2A6"/>
<dbReference type="InterPro" id="IPR007197">
    <property type="entry name" value="rSAM"/>
</dbReference>
<keyword evidence="2" id="KW-0949">S-adenosyl-L-methionine</keyword>
<dbReference type="InterPro" id="IPR058240">
    <property type="entry name" value="rSAM_sf"/>
</dbReference>
<evidence type="ECO:0000259" key="6">
    <source>
        <dbReference type="PROSITE" id="PS51918"/>
    </source>
</evidence>
<keyword evidence="3" id="KW-0479">Metal-binding</keyword>
<dbReference type="Gene3D" id="3.20.20.70">
    <property type="entry name" value="Aldolase class I"/>
    <property type="match status" value="1"/>
</dbReference>
<evidence type="ECO:0000256" key="1">
    <source>
        <dbReference type="ARBA" id="ARBA00001966"/>
    </source>
</evidence>
<dbReference type="PANTHER" id="PTHR11228">
    <property type="entry name" value="RADICAL SAM DOMAIN PROTEIN"/>
    <property type="match status" value="1"/>
</dbReference>
<name>A0A7C0Y2A6_DESA2</name>
<protein>
    <submittedName>
        <fullName evidence="7">Radical SAM protein</fullName>
    </submittedName>
</protein>
<dbReference type="PROSITE" id="PS51918">
    <property type="entry name" value="RADICAL_SAM"/>
    <property type="match status" value="1"/>
</dbReference>
<dbReference type="InterPro" id="IPR013785">
    <property type="entry name" value="Aldolase_TIM"/>
</dbReference>
<dbReference type="InterPro" id="IPR023885">
    <property type="entry name" value="4Fe4S-binding_SPASM_dom"/>
</dbReference>
<reference evidence="7" key="1">
    <citation type="journal article" date="2020" name="mSystems">
        <title>Genome- and Community-Level Interaction Insights into Carbon Utilization and Element Cycling Functions of Hydrothermarchaeota in Hydrothermal Sediment.</title>
        <authorList>
            <person name="Zhou Z."/>
            <person name="Liu Y."/>
            <person name="Xu W."/>
            <person name="Pan J."/>
            <person name="Luo Z.H."/>
            <person name="Li M."/>
        </authorList>
    </citation>
    <scope>NUCLEOTIDE SEQUENCE [LARGE SCALE GENOMIC DNA]</scope>
    <source>
        <strain evidence="7">HyVt-233</strain>
    </source>
</reference>
<keyword evidence="5" id="KW-0411">Iron-sulfur</keyword>
<proteinExistence type="predicted"/>
<dbReference type="Pfam" id="PF13186">
    <property type="entry name" value="SPASM"/>
    <property type="match status" value="1"/>
</dbReference>
<dbReference type="SUPFAM" id="SSF102114">
    <property type="entry name" value="Radical SAM enzymes"/>
    <property type="match status" value="1"/>
</dbReference>
<evidence type="ECO:0000256" key="2">
    <source>
        <dbReference type="ARBA" id="ARBA00022691"/>
    </source>
</evidence>
<dbReference type="Pfam" id="PF04055">
    <property type="entry name" value="Radical_SAM"/>
    <property type="match status" value="1"/>
</dbReference>
<dbReference type="Proteomes" id="UP000886289">
    <property type="component" value="Unassembled WGS sequence"/>
</dbReference>
<dbReference type="SFLD" id="SFLDS00029">
    <property type="entry name" value="Radical_SAM"/>
    <property type="match status" value="1"/>
</dbReference>
<organism evidence="7">
    <name type="scientific">Desulfofervidus auxilii</name>
    <dbReference type="NCBI Taxonomy" id="1621989"/>
    <lineage>
        <taxon>Bacteria</taxon>
        <taxon>Pseudomonadati</taxon>
        <taxon>Thermodesulfobacteriota</taxon>
        <taxon>Candidatus Desulfofervidia</taxon>
        <taxon>Candidatus Desulfofervidales</taxon>
        <taxon>Candidatus Desulfofervidaceae</taxon>
        <taxon>Candidatus Desulfofervidus</taxon>
    </lineage>
</organism>
<evidence type="ECO:0000256" key="5">
    <source>
        <dbReference type="ARBA" id="ARBA00023014"/>
    </source>
</evidence>
<comment type="cofactor">
    <cofactor evidence="1">
        <name>[4Fe-4S] cluster</name>
        <dbReference type="ChEBI" id="CHEBI:49883"/>
    </cofactor>
</comment>
<keyword evidence="4" id="KW-0408">Iron</keyword>
<dbReference type="PANTHER" id="PTHR11228:SF35">
    <property type="entry name" value="MOLYBDENUM COFACTOR BIOSYNTHESIS PROTEIN A-RELATED"/>
    <property type="match status" value="1"/>
</dbReference>
<sequence>MEEEKLTPVEKARRERLKKLKPRVYEKVVKYSEKVKRGESIAIIQFQYDYRCNFKCVHCDVANFMKKKTDRYFTLEDVKRLSKEGDELGLANIVITGGEPLVFPDLEKLIEAIDPNKWYIVIDTNGWYLDREKVRHLKSLGVDKIQLSLDSLNPEEHDAFRRKKGAWERAVRAIDACLEEDMYIIVATVVWKERAKSQEFLEFVKFLNNKGVGVFVTFAKPVGAWERNLDVVCGNEEWNYLKELEKKYNVFTHLTPGYGIDVGCIAVKRMISITKFGDVMPCPYIHVSIGNFFKESLKDIIERGLRIKWFTYEKKWPCLIANKDAPFIEKVMPKIWGKIGPVPWQEVFSENDFIR</sequence>
<evidence type="ECO:0000256" key="4">
    <source>
        <dbReference type="ARBA" id="ARBA00023004"/>
    </source>
</evidence>
<dbReference type="EMBL" id="DRBS01000123">
    <property type="protein sequence ID" value="HDD43846.1"/>
    <property type="molecule type" value="Genomic_DNA"/>
</dbReference>
<dbReference type="GO" id="GO:0003824">
    <property type="term" value="F:catalytic activity"/>
    <property type="evidence" value="ECO:0007669"/>
    <property type="project" value="InterPro"/>
</dbReference>
<dbReference type="SMART" id="SM00729">
    <property type="entry name" value="Elp3"/>
    <property type="match status" value="1"/>
</dbReference>
<dbReference type="InterPro" id="IPR050377">
    <property type="entry name" value="Radical_SAM_PqqE_MftC-like"/>
</dbReference>
<dbReference type="SFLD" id="SFLDG01386">
    <property type="entry name" value="main_SPASM_domain-containing"/>
    <property type="match status" value="1"/>
</dbReference>
<dbReference type="InterPro" id="IPR006638">
    <property type="entry name" value="Elp3/MiaA/NifB-like_rSAM"/>
</dbReference>
<dbReference type="SFLD" id="SFLDG01067">
    <property type="entry name" value="SPASM/twitch_domain_containing"/>
    <property type="match status" value="1"/>
</dbReference>